<gene>
    <name evidence="1" type="ORF">MCOR_9188</name>
</gene>
<evidence type="ECO:0000313" key="1">
    <source>
        <dbReference type="EMBL" id="CAC5370276.1"/>
    </source>
</evidence>
<reference evidence="1 2" key="1">
    <citation type="submission" date="2020-06" db="EMBL/GenBank/DDBJ databases">
        <authorList>
            <person name="Li R."/>
            <person name="Bekaert M."/>
        </authorList>
    </citation>
    <scope>NUCLEOTIDE SEQUENCE [LARGE SCALE GENOMIC DNA]</scope>
    <source>
        <strain evidence="2">wild</strain>
    </source>
</reference>
<protein>
    <submittedName>
        <fullName evidence="1">Uncharacterized protein</fullName>
    </submittedName>
</protein>
<dbReference type="Proteomes" id="UP000507470">
    <property type="component" value="Unassembled WGS sequence"/>
</dbReference>
<proteinExistence type="predicted"/>
<dbReference type="OrthoDB" id="10497723at2759"/>
<sequence length="324" mass="35888">MSDEAGSAPRVNGTGLSSLSCGSNGIKSIDTDHLEKVYILLNETTHVYCNPKYKNLTDCFKTETNVPGELKVLYEEELSPHIVGGKQVHYFHLECKDKPRIMNATASFSNITYNGRYTDNVKEIAIEGSLTLKISGNPDTVTEIKDVRVGQSLYLLLSGPAKHVISPQECTAKPSKMPKAEETKLWKTNTLCTDSSPNLIDQKWMNKTDHLSIKMYAFSFDSSDEVTITCRAFVCPGTDHSPNCTQVCVNSTVPNQGRRRRYAIVGSPQHAEKSASASFRIVKRDTSNAAAVYQDSNEICYVINADLEYKATTFGPLYSSQEFP</sequence>
<name>A0A6J8ALS7_MYTCO</name>
<evidence type="ECO:0000313" key="2">
    <source>
        <dbReference type="Proteomes" id="UP000507470"/>
    </source>
</evidence>
<keyword evidence="2" id="KW-1185">Reference proteome</keyword>
<dbReference type="EMBL" id="CACVKT020001665">
    <property type="protein sequence ID" value="CAC5370276.1"/>
    <property type="molecule type" value="Genomic_DNA"/>
</dbReference>
<dbReference type="InterPro" id="IPR042235">
    <property type="entry name" value="ZP-C_dom"/>
</dbReference>
<accession>A0A6J8ALS7</accession>
<organism evidence="1 2">
    <name type="scientific">Mytilus coruscus</name>
    <name type="common">Sea mussel</name>
    <dbReference type="NCBI Taxonomy" id="42192"/>
    <lineage>
        <taxon>Eukaryota</taxon>
        <taxon>Metazoa</taxon>
        <taxon>Spiralia</taxon>
        <taxon>Lophotrochozoa</taxon>
        <taxon>Mollusca</taxon>
        <taxon>Bivalvia</taxon>
        <taxon>Autobranchia</taxon>
        <taxon>Pteriomorphia</taxon>
        <taxon>Mytilida</taxon>
        <taxon>Mytiloidea</taxon>
        <taxon>Mytilidae</taxon>
        <taxon>Mytilinae</taxon>
        <taxon>Mytilus</taxon>
    </lineage>
</organism>
<dbReference type="Gene3D" id="2.60.40.4100">
    <property type="entry name" value="Zona pellucida, ZP-C domain"/>
    <property type="match status" value="1"/>
</dbReference>
<dbReference type="AlphaFoldDB" id="A0A6J8ALS7"/>